<protein>
    <submittedName>
        <fullName evidence="2">Uncharacterized protein</fullName>
    </submittedName>
</protein>
<reference evidence="3" key="1">
    <citation type="submission" date="2016-10" db="EMBL/GenBank/DDBJ databases">
        <authorList>
            <person name="Varghese N."/>
        </authorList>
    </citation>
    <scope>NUCLEOTIDE SEQUENCE [LARGE SCALE GENOMIC DNA]</scope>
    <source>
        <strain evidence="3">KPR-7A</strain>
    </source>
</reference>
<dbReference type="AlphaFoldDB" id="A0A1G6V5P0"/>
<keyword evidence="1" id="KW-0812">Transmembrane</keyword>
<keyword evidence="1" id="KW-1133">Transmembrane helix</keyword>
<dbReference type="Proteomes" id="UP000183507">
    <property type="component" value="Unassembled WGS sequence"/>
</dbReference>
<dbReference type="RefSeq" id="WP_074651258.1">
    <property type="nucleotide sequence ID" value="NZ_FMZR01000006.1"/>
</dbReference>
<dbReference type="EMBL" id="FMZR01000006">
    <property type="protein sequence ID" value="SDD48186.1"/>
    <property type="molecule type" value="Genomic_DNA"/>
</dbReference>
<evidence type="ECO:0000256" key="1">
    <source>
        <dbReference type="SAM" id="Phobius"/>
    </source>
</evidence>
<keyword evidence="1" id="KW-0472">Membrane</keyword>
<evidence type="ECO:0000313" key="3">
    <source>
        <dbReference type="Proteomes" id="UP000183507"/>
    </source>
</evidence>
<name>A0A1G6V5P0_9BACI</name>
<sequence length="77" mass="9377">MKKLVKYLLTPRIQRLDMIIGFLIAINFTIISFDWVEYDFYMILLRLMIPVTFSYLVIRVYLFIFGDLLESFKNPRF</sequence>
<proteinExistence type="predicted"/>
<gene>
    <name evidence="2" type="ORF">SAMN04487767_106192</name>
</gene>
<feature type="transmembrane region" description="Helical" evidence="1">
    <location>
        <begin position="47"/>
        <end position="69"/>
    </location>
</feature>
<feature type="transmembrane region" description="Helical" evidence="1">
    <location>
        <begin position="16"/>
        <end position="35"/>
    </location>
</feature>
<evidence type="ECO:0000313" key="2">
    <source>
        <dbReference type="EMBL" id="SDD48186.1"/>
    </source>
</evidence>
<organism evidence="2 3">
    <name type="scientific">Bacillus wiedmannii</name>
    <dbReference type="NCBI Taxonomy" id="1890302"/>
    <lineage>
        <taxon>Bacteria</taxon>
        <taxon>Bacillati</taxon>
        <taxon>Bacillota</taxon>
        <taxon>Bacilli</taxon>
        <taxon>Bacillales</taxon>
        <taxon>Bacillaceae</taxon>
        <taxon>Bacillus</taxon>
        <taxon>Bacillus cereus group</taxon>
    </lineage>
</organism>
<accession>A0A1G6V5P0</accession>